<protein>
    <submittedName>
        <fullName evidence="1">3305_t:CDS:1</fullName>
    </submittedName>
</protein>
<dbReference type="Proteomes" id="UP001153678">
    <property type="component" value="Unassembled WGS sequence"/>
</dbReference>
<reference evidence="1" key="1">
    <citation type="submission" date="2022-08" db="EMBL/GenBank/DDBJ databases">
        <authorList>
            <person name="Kallberg Y."/>
            <person name="Tangrot J."/>
            <person name="Rosling A."/>
        </authorList>
    </citation>
    <scope>NUCLEOTIDE SEQUENCE</scope>
    <source>
        <strain evidence="1">Wild A</strain>
    </source>
</reference>
<accession>A0A9W4T4Q8</accession>
<keyword evidence="2" id="KW-1185">Reference proteome</keyword>
<proteinExistence type="predicted"/>
<dbReference type="OrthoDB" id="2445729at2759"/>
<evidence type="ECO:0000313" key="2">
    <source>
        <dbReference type="Proteomes" id="UP001153678"/>
    </source>
</evidence>
<organism evidence="1 2">
    <name type="scientific">Funneliformis geosporum</name>
    <dbReference type="NCBI Taxonomy" id="1117311"/>
    <lineage>
        <taxon>Eukaryota</taxon>
        <taxon>Fungi</taxon>
        <taxon>Fungi incertae sedis</taxon>
        <taxon>Mucoromycota</taxon>
        <taxon>Glomeromycotina</taxon>
        <taxon>Glomeromycetes</taxon>
        <taxon>Glomerales</taxon>
        <taxon>Glomeraceae</taxon>
        <taxon>Funneliformis</taxon>
    </lineage>
</organism>
<evidence type="ECO:0000313" key="1">
    <source>
        <dbReference type="EMBL" id="CAI2192771.1"/>
    </source>
</evidence>
<dbReference type="EMBL" id="CAMKVN010008701">
    <property type="protein sequence ID" value="CAI2192771.1"/>
    <property type="molecule type" value="Genomic_DNA"/>
</dbReference>
<gene>
    <name evidence="1" type="ORF">FWILDA_LOCUS15743</name>
</gene>
<sequence>MLGLAQPTAPSGIIALKLASLYSARQKKTAQRLTLHLYHQAKVAFKKVDNERYVVHLSQVTEAFRNARDPKTSEEGVLQFCIVETYFKRAERLKQWGQFSLAQASYKKAKKWGNTEAQAQLTVPSRFWHCRGFVSSALTFKKTKNPPVIDPVKNFLIDNWQTSETFRQAYAYVQHRAAEDGFFISYEGNRSKPYPVMPDVCCLHKAAEIPLQQRINTIFSALQKIVFTYHHDARLQAFLAIPQALNYWVMQDSEPSHRSIDLCRFDMMGGNLDTLRIIEFNANAPGGIVYFGLINTYWREAPGIAKIISNWGSVPSIFERPGWFSDWITNLAYRRELRSINAIGLLHPLHGNINELPHLQKRLQHQGYQCTMMPLSDAYQNGKPLWQVAYLKYGVQRALKDISQLERFCASVINNEIVVPSSLSGRWIGDNKLCLAVMSDPRFAYLFNSVEQQAIRQMIPYSRKLDDGISVENLLAQKDNWVIKNPYDTRGAGVFIGRDHTEVQWRRLVAGQQLAGFLVQEYIDSGASIAGNIAPPSFRDLIAVIASGRIVGYASRVSSSYKVNLAQEGKHLSVLSALNVNA</sequence>
<name>A0A9W4T4Q8_9GLOM</name>
<comment type="caution">
    <text evidence="1">The sequence shown here is derived from an EMBL/GenBank/DDBJ whole genome shotgun (WGS) entry which is preliminary data.</text>
</comment>
<dbReference type="AlphaFoldDB" id="A0A9W4T4Q8"/>
<dbReference type="SUPFAM" id="SSF56059">
    <property type="entry name" value="Glutathione synthetase ATP-binding domain-like"/>
    <property type="match status" value="1"/>
</dbReference>